<dbReference type="SFLD" id="SFLDG01153">
    <property type="entry name" value="Main.4:_Theta-like"/>
    <property type="match status" value="2"/>
</dbReference>
<dbReference type="FunFam" id="1.20.1050.10:FF:000007">
    <property type="entry name" value="Glutathione S-transferase 1-1"/>
    <property type="match status" value="2"/>
</dbReference>
<dbReference type="EnsemblMetazoa" id="AMEC019707-RA">
    <property type="protein sequence ID" value="AMEC019707-PA"/>
    <property type="gene ID" value="AMEC019707"/>
</dbReference>
<comment type="similarity">
    <text evidence="1">Belongs to the GST superfamily. Theta family.</text>
</comment>
<organism evidence="10 11">
    <name type="scientific">Anopheles melas</name>
    <dbReference type="NCBI Taxonomy" id="34690"/>
    <lineage>
        <taxon>Eukaryota</taxon>
        <taxon>Metazoa</taxon>
        <taxon>Ecdysozoa</taxon>
        <taxon>Arthropoda</taxon>
        <taxon>Hexapoda</taxon>
        <taxon>Insecta</taxon>
        <taxon>Pterygota</taxon>
        <taxon>Neoptera</taxon>
        <taxon>Endopterygota</taxon>
        <taxon>Diptera</taxon>
        <taxon>Nematocera</taxon>
        <taxon>Culicoidea</taxon>
        <taxon>Culicidae</taxon>
        <taxon>Anophelinae</taxon>
        <taxon>Anopheles</taxon>
    </lineage>
</organism>
<feature type="region of interest" description="Disordered" evidence="7">
    <location>
        <begin position="463"/>
        <end position="521"/>
    </location>
</feature>
<evidence type="ECO:0000313" key="10">
    <source>
        <dbReference type="EnsemblMetazoa" id="AMEC019707-PA"/>
    </source>
</evidence>
<feature type="domain" description="GST N-terminal" evidence="8">
    <location>
        <begin position="1"/>
        <end position="80"/>
    </location>
</feature>
<dbReference type="InterPro" id="IPR040079">
    <property type="entry name" value="Glutathione_S-Trfase"/>
</dbReference>
<dbReference type="STRING" id="34690.A0A182UFZ3"/>
<keyword evidence="11" id="KW-1185">Reference proteome</keyword>
<dbReference type="InterPro" id="IPR036249">
    <property type="entry name" value="Thioredoxin-like_sf"/>
</dbReference>
<evidence type="ECO:0000256" key="5">
    <source>
        <dbReference type="ARBA" id="ARBA00041523"/>
    </source>
</evidence>
<feature type="compositionally biased region" description="Basic and acidic residues" evidence="7">
    <location>
        <begin position="499"/>
        <end position="521"/>
    </location>
</feature>
<feature type="compositionally biased region" description="Basic and acidic residues" evidence="7">
    <location>
        <begin position="468"/>
        <end position="478"/>
    </location>
</feature>
<sequence>MDFYHLPLSAPCQSIRLLAKALGLHLNLKEVDLLKGEHLKPEFLKINPQHTVPTLVDNDFVLWESRAILTYLCEKYGKNDGLYPKDPKKRAVVNQRLYFDMGTLYQRFSQAFYPVMMEGKELNPELVVKLNEALEFLESFLDKTPFAAGDKLTVADFSLLTSITTIDVAAGHDLSKYANIQRWYSQLKESVAGHQEICVEGAIQFRDTFNPIKNCCHIVPESESKSSTAMPRLDLYYNIISPPCRVVLLFAKWLKLELNLIELDVLKRDHYKPEFLKLNPQHYIPTLVDADGDVVVWESSAILIYLAERYGAADDDTLYPKDIALRAKVNQRLFYDLGTLMRSVTTYYHPILMGGEGKLEDFKKVQDAVGVLNSFLSASRWTAGDHITVADFAIAVTVAALDGLLNFDFSVYPNVHRWYEQCKRELVGYTDITKEAGQRTQAFLERFRTMRAADQQQLCEQQRTVRQKQKEDGTDDQQHQQQQQQQQYTELQTQPRSGRTRDTAPDYARKPNESTRMATED</sequence>
<evidence type="ECO:0000256" key="2">
    <source>
        <dbReference type="ARBA" id="ARBA00011738"/>
    </source>
</evidence>
<evidence type="ECO:0000256" key="6">
    <source>
        <dbReference type="ARBA" id="ARBA00047960"/>
    </source>
</evidence>
<dbReference type="FunFam" id="3.40.30.10:FF:000034">
    <property type="entry name" value="glutathione S-transferase 1"/>
    <property type="match status" value="2"/>
</dbReference>
<reference evidence="11" key="1">
    <citation type="submission" date="2014-01" db="EMBL/GenBank/DDBJ databases">
        <title>The Genome Sequence of Anopheles melas CM1001059_A (V2).</title>
        <authorList>
            <consortium name="The Broad Institute Genomics Platform"/>
            <person name="Neafsey D.E."/>
            <person name="Besansky N."/>
            <person name="Howell P."/>
            <person name="Walton C."/>
            <person name="Young S.K."/>
            <person name="Zeng Q."/>
            <person name="Gargeya S."/>
            <person name="Fitzgerald M."/>
            <person name="Haas B."/>
            <person name="Abouelleil A."/>
            <person name="Allen A.W."/>
            <person name="Alvarado L."/>
            <person name="Arachchi H.M."/>
            <person name="Berlin A.M."/>
            <person name="Chapman S.B."/>
            <person name="Gainer-Dewar J."/>
            <person name="Goldberg J."/>
            <person name="Griggs A."/>
            <person name="Gujja S."/>
            <person name="Hansen M."/>
            <person name="Howarth C."/>
            <person name="Imamovic A."/>
            <person name="Ireland A."/>
            <person name="Larimer J."/>
            <person name="McCowan C."/>
            <person name="Murphy C."/>
            <person name="Pearson M."/>
            <person name="Poon T.W."/>
            <person name="Priest M."/>
            <person name="Roberts A."/>
            <person name="Saif S."/>
            <person name="Shea T."/>
            <person name="Sisk P."/>
            <person name="Sykes S."/>
            <person name="Wortman J."/>
            <person name="Nusbaum C."/>
            <person name="Birren B."/>
        </authorList>
    </citation>
    <scope>NUCLEOTIDE SEQUENCE [LARGE SCALE GENOMIC DNA]</scope>
    <source>
        <strain evidence="11">CM1001059</strain>
    </source>
</reference>
<keyword evidence="4" id="KW-0808">Transferase</keyword>
<dbReference type="VEuPathDB" id="VectorBase:AMEC019707"/>
<dbReference type="PROSITE" id="PS50404">
    <property type="entry name" value="GST_NTER"/>
    <property type="match status" value="2"/>
</dbReference>
<dbReference type="SUPFAM" id="SSF52833">
    <property type="entry name" value="Thioredoxin-like"/>
    <property type="match status" value="2"/>
</dbReference>
<comment type="subunit">
    <text evidence="2">Homodimer.</text>
</comment>
<evidence type="ECO:0000256" key="7">
    <source>
        <dbReference type="SAM" id="MobiDB-lite"/>
    </source>
</evidence>
<dbReference type="Proteomes" id="UP000075902">
    <property type="component" value="Unassembled WGS sequence"/>
</dbReference>
<name>A0A182UFZ3_9DIPT</name>
<protein>
    <recommendedName>
        <fullName evidence="3">glutathione transferase</fullName>
        <ecNumber evidence="3">2.5.1.18</ecNumber>
    </recommendedName>
    <alternativeName>
        <fullName evidence="5">GST class-theta</fullName>
    </alternativeName>
</protein>
<dbReference type="SUPFAM" id="SSF47616">
    <property type="entry name" value="GST C-terminal domain-like"/>
    <property type="match status" value="2"/>
</dbReference>
<accession>A0A182UFZ3</accession>
<dbReference type="InterPro" id="IPR036282">
    <property type="entry name" value="Glutathione-S-Trfase_C_sf"/>
</dbReference>
<evidence type="ECO:0000256" key="4">
    <source>
        <dbReference type="ARBA" id="ARBA00022679"/>
    </source>
</evidence>
<dbReference type="InterPro" id="IPR010987">
    <property type="entry name" value="Glutathione-S-Trfase_C-like"/>
</dbReference>
<evidence type="ECO:0000259" key="8">
    <source>
        <dbReference type="PROSITE" id="PS50404"/>
    </source>
</evidence>
<dbReference type="GO" id="GO:0004364">
    <property type="term" value="F:glutathione transferase activity"/>
    <property type="evidence" value="ECO:0007669"/>
    <property type="project" value="UniProtKB-EC"/>
</dbReference>
<dbReference type="CDD" id="cd03177">
    <property type="entry name" value="GST_C_Delta_Epsilon"/>
    <property type="match status" value="2"/>
</dbReference>
<dbReference type="PANTHER" id="PTHR43969:SF9">
    <property type="entry name" value="GLUTATHIONE S TRANSFERASE D10, ISOFORM A-RELATED"/>
    <property type="match status" value="1"/>
</dbReference>
<feature type="domain" description="GST N-terminal" evidence="8">
    <location>
        <begin position="231"/>
        <end position="314"/>
    </location>
</feature>
<dbReference type="GO" id="GO:0006749">
    <property type="term" value="P:glutathione metabolic process"/>
    <property type="evidence" value="ECO:0007669"/>
    <property type="project" value="TreeGrafter"/>
</dbReference>
<reference evidence="10" key="2">
    <citation type="submission" date="2020-05" db="UniProtKB">
        <authorList>
            <consortium name="EnsemblMetazoa"/>
        </authorList>
    </citation>
    <scope>IDENTIFICATION</scope>
    <source>
        <strain evidence="10">CM1001059</strain>
    </source>
</reference>
<dbReference type="CDD" id="cd03045">
    <property type="entry name" value="GST_N_Delta_Epsilon"/>
    <property type="match status" value="2"/>
</dbReference>
<dbReference type="PROSITE" id="PS50405">
    <property type="entry name" value="GST_CTER"/>
    <property type="match status" value="2"/>
</dbReference>
<comment type="catalytic activity">
    <reaction evidence="6">
        <text>RX + glutathione = an S-substituted glutathione + a halide anion + H(+)</text>
        <dbReference type="Rhea" id="RHEA:16437"/>
        <dbReference type="ChEBI" id="CHEBI:15378"/>
        <dbReference type="ChEBI" id="CHEBI:16042"/>
        <dbReference type="ChEBI" id="CHEBI:17792"/>
        <dbReference type="ChEBI" id="CHEBI:57925"/>
        <dbReference type="ChEBI" id="CHEBI:90779"/>
        <dbReference type="EC" id="2.5.1.18"/>
    </reaction>
</comment>
<feature type="domain" description="GST C-terminal" evidence="9">
    <location>
        <begin position="86"/>
        <end position="209"/>
    </location>
</feature>
<dbReference type="Pfam" id="PF13409">
    <property type="entry name" value="GST_N_2"/>
    <property type="match status" value="1"/>
</dbReference>
<evidence type="ECO:0000259" key="9">
    <source>
        <dbReference type="PROSITE" id="PS50405"/>
    </source>
</evidence>
<proteinExistence type="inferred from homology"/>
<dbReference type="PANTHER" id="PTHR43969">
    <property type="entry name" value="GLUTATHIONE S TRANSFERASE D10, ISOFORM A-RELATED"/>
    <property type="match status" value="1"/>
</dbReference>
<dbReference type="Pfam" id="PF13417">
    <property type="entry name" value="GST_N_3"/>
    <property type="match status" value="1"/>
</dbReference>
<dbReference type="InterPro" id="IPR004045">
    <property type="entry name" value="Glutathione_S-Trfase_N"/>
</dbReference>
<dbReference type="SFLD" id="SFLDS00019">
    <property type="entry name" value="Glutathione_Transferase_(cytos"/>
    <property type="match status" value="2"/>
</dbReference>
<dbReference type="Gene3D" id="1.20.1050.10">
    <property type="match status" value="2"/>
</dbReference>
<evidence type="ECO:0000256" key="3">
    <source>
        <dbReference type="ARBA" id="ARBA00012452"/>
    </source>
</evidence>
<feature type="compositionally biased region" description="Polar residues" evidence="7">
    <location>
        <begin position="488"/>
        <end position="497"/>
    </location>
</feature>
<dbReference type="Gene3D" id="3.40.30.10">
    <property type="entry name" value="Glutaredoxin"/>
    <property type="match status" value="2"/>
</dbReference>
<dbReference type="AlphaFoldDB" id="A0A182UFZ3"/>
<dbReference type="EC" id="2.5.1.18" evidence="3"/>
<evidence type="ECO:0000256" key="1">
    <source>
        <dbReference type="ARBA" id="ARBA00009899"/>
    </source>
</evidence>
<dbReference type="SFLD" id="SFLDG00358">
    <property type="entry name" value="Main_(cytGST)"/>
    <property type="match status" value="2"/>
</dbReference>
<feature type="domain" description="GST C-terminal" evidence="9">
    <location>
        <begin position="322"/>
        <end position="443"/>
    </location>
</feature>
<dbReference type="Pfam" id="PF13410">
    <property type="entry name" value="GST_C_2"/>
    <property type="match status" value="2"/>
</dbReference>
<evidence type="ECO:0000313" key="11">
    <source>
        <dbReference type="Proteomes" id="UP000075902"/>
    </source>
</evidence>